<feature type="compositionally biased region" description="Basic residues" evidence="7">
    <location>
        <begin position="124"/>
        <end position="137"/>
    </location>
</feature>
<reference evidence="9" key="3">
    <citation type="submission" date="2018-12" db="EMBL/GenBank/DDBJ databases">
        <title>G10K-VGP greater horseshoe bat female genome, primary haplotype.</title>
        <authorList>
            <person name="Teeling E."/>
            <person name="Myers G."/>
            <person name="Vernes S."/>
            <person name="Pippel M."/>
            <person name="Winkler S."/>
            <person name="Fedrigo O."/>
            <person name="Rhie A."/>
            <person name="Koren S."/>
            <person name="Phillippy A."/>
            <person name="Lewin H."/>
            <person name="Damas J."/>
            <person name="Howe K."/>
            <person name="Mountcastle J."/>
            <person name="Jarvis E.D."/>
        </authorList>
    </citation>
    <scope>NUCLEOTIDE SEQUENCE [LARGE SCALE GENOMIC DNA]</scope>
</reference>
<keyword evidence="3" id="KW-0689">Ribosomal protein</keyword>
<dbReference type="CDD" id="cd05833">
    <property type="entry name" value="Ribosomal_P2"/>
    <property type="match status" value="1"/>
</dbReference>
<evidence type="ECO:0000256" key="7">
    <source>
        <dbReference type="SAM" id="MobiDB-lite"/>
    </source>
</evidence>
<sequence length="214" mass="22236">MRYVASYLLAALGGNTSPSAKDIKKILDSVGIEADDDRLNKVISELNGKNIEDVIAQGIGKLASVPAGGAVAVSAAPGAAAPAAGSAPAAGKCRSGSTRCTCPGAPGSPACMGPHSPQPLSLQQRRRKTKRRRSRRNRMTTWDLACLIRVLRACKLNPFYVSLEPPMSLLSEPVLCAGQVWGSQGGAAAAWRAEVVVDNTGDTSCGWVLSVARP</sequence>
<dbReference type="PANTHER" id="PTHR21141">
    <property type="entry name" value="60S ACIDIC RIBOSOMAL PROTEIN FAMILY MEMBER"/>
    <property type="match status" value="1"/>
</dbReference>
<dbReference type="Gene3D" id="1.10.10.1410">
    <property type="match status" value="1"/>
</dbReference>
<name>A0A671E9Q1_RHIFE</name>
<dbReference type="Pfam" id="PF00428">
    <property type="entry name" value="Ribosomal_60s"/>
    <property type="match status" value="1"/>
</dbReference>
<accession>A0A671E9Q1</accession>
<proteinExistence type="inferred from homology"/>
<comment type="similarity">
    <text evidence="2">Belongs to the eukaryotic ribosomal protein P1/P2 family.</text>
</comment>
<gene>
    <name evidence="8" type="primary">RPLP2</name>
</gene>
<dbReference type="Ensembl" id="ENSRFET00010007940.1">
    <property type="protein sequence ID" value="ENSRFEP00010007257.1"/>
    <property type="gene ID" value="ENSRFEG00010004903.1"/>
</dbReference>
<evidence type="ECO:0000256" key="5">
    <source>
        <dbReference type="ARBA" id="ARBA00035301"/>
    </source>
</evidence>
<protein>
    <recommendedName>
        <fullName evidence="5">Large ribosomal subunit protein P2</fullName>
    </recommendedName>
    <alternativeName>
        <fullName evidence="6">60S acidic ribosomal protein P2</fullName>
    </alternativeName>
</protein>
<dbReference type="PANTHER" id="PTHR21141:SF5">
    <property type="entry name" value="LARGE RIBOSOMAL SUBUNIT PROTEIN P2"/>
    <property type="match status" value="1"/>
</dbReference>
<evidence type="ECO:0000256" key="1">
    <source>
        <dbReference type="ARBA" id="ARBA00003362"/>
    </source>
</evidence>
<keyword evidence="4" id="KW-0687">Ribonucleoprotein</keyword>
<evidence type="ECO:0000256" key="2">
    <source>
        <dbReference type="ARBA" id="ARBA00005436"/>
    </source>
</evidence>
<dbReference type="GO" id="GO:0003735">
    <property type="term" value="F:structural constituent of ribosome"/>
    <property type="evidence" value="ECO:0007669"/>
    <property type="project" value="InterPro"/>
</dbReference>
<reference evidence="8 9" key="1">
    <citation type="journal article" date="2015" name="Annu Rev Anim Biosci">
        <title>The Genome 10K Project: a way forward.</title>
        <authorList>
            <person name="Koepfli K.P."/>
            <person name="Paten B."/>
            <person name="O'Brien S.J."/>
            <person name="Koepfli K.P."/>
            <person name="Paten B."/>
            <person name="Antunes A."/>
            <person name="Belov K."/>
            <person name="Bustamante C."/>
            <person name="Castoe T.A."/>
            <person name="Clawson H."/>
            <person name="Crawford A.J."/>
            <person name="Diekhans M."/>
            <person name="Distel D."/>
            <person name="Durbin R."/>
            <person name="Earl D."/>
            <person name="Fujita M.K."/>
            <person name="Gamble T."/>
            <person name="Georges A."/>
            <person name="Gemmell N."/>
            <person name="Gilbert M.T."/>
            <person name="Graves J.M."/>
            <person name="Green R.E."/>
            <person name="Hickey G."/>
            <person name="Jarvis E.D."/>
            <person name="Johnson W."/>
            <person name="Komissarov A."/>
            <person name="Korf I."/>
            <person name="Kuhn R."/>
            <person name="Larkin D.M."/>
            <person name="Lewin H."/>
            <person name="Lopez J.V."/>
            <person name="Ma J."/>
            <person name="Marques-Bonet T."/>
            <person name="Miller W."/>
            <person name="Murphy R."/>
            <person name="Pevzner P."/>
            <person name="Shapiro B."/>
            <person name="Steiner C."/>
            <person name="Tamazian G."/>
            <person name="Venkatesh B."/>
            <person name="Wang J."/>
            <person name="Wayne R."/>
            <person name="Wiley E."/>
            <person name="Yang H."/>
            <person name="Zhang G."/>
            <person name="Haussler D."/>
            <person name="Ryder O."/>
            <person name="O'Brien S.J."/>
        </authorList>
    </citation>
    <scope>NUCLEOTIDE SEQUENCE</scope>
</reference>
<reference evidence="8" key="4">
    <citation type="submission" date="2025-08" db="UniProtKB">
        <authorList>
            <consortium name="Ensembl"/>
        </authorList>
    </citation>
    <scope>IDENTIFICATION</scope>
</reference>
<dbReference type="InterPro" id="IPR038716">
    <property type="entry name" value="P1/P2_N_sf"/>
</dbReference>
<evidence type="ECO:0000256" key="6">
    <source>
        <dbReference type="ARBA" id="ARBA00035443"/>
    </source>
</evidence>
<dbReference type="GeneTree" id="ENSGT00550000074828"/>
<evidence type="ECO:0000256" key="4">
    <source>
        <dbReference type="ARBA" id="ARBA00023274"/>
    </source>
</evidence>
<dbReference type="Proteomes" id="UP000472240">
    <property type="component" value="Chromosome 11"/>
</dbReference>
<dbReference type="AlphaFoldDB" id="A0A671E9Q1"/>
<organism evidence="8 9">
    <name type="scientific">Rhinolophus ferrumequinum</name>
    <name type="common">Greater horseshoe bat</name>
    <dbReference type="NCBI Taxonomy" id="59479"/>
    <lineage>
        <taxon>Eukaryota</taxon>
        <taxon>Metazoa</taxon>
        <taxon>Chordata</taxon>
        <taxon>Craniata</taxon>
        <taxon>Vertebrata</taxon>
        <taxon>Euteleostomi</taxon>
        <taxon>Mammalia</taxon>
        <taxon>Eutheria</taxon>
        <taxon>Laurasiatheria</taxon>
        <taxon>Chiroptera</taxon>
        <taxon>Yinpterochiroptera</taxon>
        <taxon>Rhinolophoidea</taxon>
        <taxon>Rhinolophidae</taxon>
        <taxon>Rhinolophinae</taxon>
        <taxon>Rhinolophus</taxon>
    </lineage>
</organism>
<keyword evidence="9" id="KW-1185">Reference proteome</keyword>
<reference evidence="8 9" key="2">
    <citation type="journal article" date="2018" name="Annu Rev Anim Biosci">
        <title>Bat Biology, Genomes, and the Bat1K Project: To Generate Chromosome-Level Genomes for All Living Bat Species.</title>
        <authorList>
            <person name="Teeling E.C."/>
            <person name="Vernes S.C."/>
            <person name="Davalos L.M."/>
            <person name="Ray D.A."/>
            <person name="Gilbert M.T.P."/>
            <person name="Myers E."/>
        </authorList>
    </citation>
    <scope>NUCLEOTIDE SEQUENCE</scope>
</reference>
<dbReference type="InterPro" id="IPR027534">
    <property type="entry name" value="Ribosomal_P1/P2"/>
</dbReference>
<dbReference type="GO" id="GO:0022625">
    <property type="term" value="C:cytosolic large ribosomal subunit"/>
    <property type="evidence" value="ECO:0007669"/>
    <property type="project" value="InterPro"/>
</dbReference>
<reference evidence="8" key="5">
    <citation type="submission" date="2025-09" db="UniProtKB">
        <authorList>
            <consortium name="Ensembl"/>
        </authorList>
    </citation>
    <scope>IDENTIFICATION</scope>
</reference>
<evidence type="ECO:0000313" key="8">
    <source>
        <dbReference type="Ensembl" id="ENSRFEP00010007257.1"/>
    </source>
</evidence>
<evidence type="ECO:0000313" key="9">
    <source>
        <dbReference type="Proteomes" id="UP000472240"/>
    </source>
</evidence>
<dbReference type="HAMAP" id="MF_01478">
    <property type="entry name" value="Ribosomal_L12_arch"/>
    <property type="match status" value="1"/>
</dbReference>
<feature type="region of interest" description="Disordered" evidence="7">
    <location>
        <begin position="109"/>
        <end position="137"/>
    </location>
</feature>
<dbReference type="FunFam" id="1.10.10.1410:FF:000002">
    <property type="entry name" value="60S acidic ribosomal protein P2"/>
    <property type="match status" value="1"/>
</dbReference>
<dbReference type="InParanoid" id="A0A671E9Q1"/>
<dbReference type="GO" id="GO:0002182">
    <property type="term" value="P:cytoplasmic translational elongation"/>
    <property type="evidence" value="ECO:0007669"/>
    <property type="project" value="InterPro"/>
</dbReference>
<comment type="function">
    <text evidence="1">Plays an important role in the elongation step of protein synthesis.</text>
</comment>
<dbReference type="OMA" id="WDLACLI"/>
<dbReference type="InterPro" id="IPR044076">
    <property type="entry name" value="Ribosomal_P2"/>
</dbReference>
<evidence type="ECO:0000256" key="3">
    <source>
        <dbReference type="ARBA" id="ARBA00022980"/>
    </source>
</evidence>